<dbReference type="InterPro" id="IPR043504">
    <property type="entry name" value="Peptidase_S1_PA_chymotrypsin"/>
</dbReference>
<dbReference type="Proteomes" id="UP000054047">
    <property type="component" value="Unassembled WGS sequence"/>
</dbReference>
<gene>
    <name evidence="3" type="ORF">ANCDUO_20301</name>
</gene>
<feature type="region of interest" description="Disordered" evidence="1">
    <location>
        <begin position="158"/>
        <end position="204"/>
    </location>
</feature>
<sequence>MRDPERIVVIVGINKAGPNNGSIFKRFKAVHNVSEITVLNYDCCREKNDLALIELSQNISVDHSTPICMPSENLQLHGVLYASGSGMDPALPKTLTDPDRTSRGQQVVAQKYYGVDELSHEILTKTFSKSPQIGDSGGPLFQVDESEMHTLVGITSHGHPEQIRKSDHGKNVCPIEDTSSEEESPLNSADNKRKNQRKLTTAYI</sequence>
<dbReference type="Pfam" id="PF00089">
    <property type="entry name" value="Trypsin"/>
    <property type="match status" value="1"/>
</dbReference>
<evidence type="ECO:0000259" key="2">
    <source>
        <dbReference type="Pfam" id="PF00089"/>
    </source>
</evidence>
<dbReference type="AlphaFoldDB" id="A0A0C2FSI7"/>
<dbReference type="GO" id="GO:0006508">
    <property type="term" value="P:proteolysis"/>
    <property type="evidence" value="ECO:0007669"/>
    <property type="project" value="InterPro"/>
</dbReference>
<feature type="compositionally biased region" description="Basic and acidic residues" evidence="1">
    <location>
        <begin position="158"/>
        <end position="170"/>
    </location>
</feature>
<evidence type="ECO:0000256" key="1">
    <source>
        <dbReference type="SAM" id="MobiDB-lite"/>
    </source>
</evidence>
<organism evidence="3 4">
    <name type="scientific">Ancylostoma duodenale</name>
    <dbReference type="NCBI Taxonomy" id="51022"/>
    <lineage>
        <taxon>Eukaryota</taxon>
        <taxon>Metazoa</taxon>
        <taxon>Ecdysozoa</taxon>
        <taxon>Nematoda</taxon>
        <taxon>Chromadorea</taxon>
        <taxon>Rhabditida</taxon>
        <taxon>Rhabditina</taxon>
        <taxon>Rhabditomorpha</taxon>
        <taxon>Strongyloidea</taxon>
        <taxon>Ancylostomatidae</taxon>
        <taxon>Ancylostomatinae</taxon>
        <taxon>Ancylostoma</taxon>
    </lineage>
</organism>
<dbReference type="GO" id="GO:0004252">
    <property type="term" value="F:serine-type endopeptidase activity"/>
    <property type="evidence" value="ECO:0007669"/>
    <property type="project" value="InterPro"/>
</dbReference>
<name>A0A0C2FSI7_9BILA</name>
<dbReference type="OrthoDB" id="5858144at2759"/>
<dbReference type="InterPro" id="IPR033116">
    <property type="entry name" value="TRYPSIN_SER"/>
</dbReference>
<reference evidence="3 4" key="1">
    <citation type="submission" date="2013-12" db="EMBL/GenBank/DDBJ databases">
        <title>Draft genome of the parsitic nematode Ancylostoma duodenale.</title>
        <authorList>
            <person name="Mitreva M."/>
        </authorList>
    </citation>
    <scope>NUCLEOTIDE SEQUENCE [LARGE SCALE GENOMIC DNA]</scope>
    <source>
        <strain evidence="3 4">Zhejiang</strain>
    </source>
</reference>
<dbReference type="EMBL" id="KN752621">
    <property type="protein sequence ID" value="KIH49624.1"/>
    <property type="molecule type" value="Genomic_DNA"/>
</dbReference>
<keyword evidence="4" id="KW-1185">Reference proteome</keyword>
<dbReference type="InterPro" id="IPR001254">
    <property type="entry name" value="Trypsin_dom"/>
</dbReference>
<dbReference type="PROSITE" id="PS00135">
    <property type="entry name" value="TRYPSIN_SER"/>
    <property type="match status" value="1"/>
</dbReference>
<evidence type="ECO:0000313" key="4">
    <source>
        <dbReference type="Proteomes" id="UP000054047"/>
    </source>
</evidence>
<accession>A0A0C2FSI7</accession>
<evidence type="ECO:0000313" key="3">
    <source>
        <dbReference type="EMBL" id="KIH49624.1"/>
    </source>
</evidence>
<dbReference type="Gene3D" id="2.40.10.10">
    <property type="entry name" value="Trypsin-like serine proteases"/>
    <property type="match status" value="1"/>
</dbReference>
<protein>
    <recommendedName>
        <fullName evidence="2">Peptidase S1 domain-containing protein</fullName>
    </recommendedName>
</protein>
<proteinExistence type="predicted"/>
<dbReference type="InterPro" id="IPR009003">
    <property type="entry name" value="Peptidase_S1_PA"/>
</dbReference>
<feature type="domain" description="Peptidase S1" evidence="2">
    <location>
        <begin position="6"/>
        <end position="163"/>
    </location>
</feature>
<dbReference type="SUPFAM" id="SSF50494">
    <property type="entry name" value="Trypsin-like serine proteases"/>
    <property type="match status" value="1"/>
</dbReference>